<accession>A0A2U1PTY7</accession>
<evidence type="ECO:0000313" key="1">
    <source>
        <dbReference type="EMBL" id="PWA89231.1"/>
    </source>
</evidence>
<keyword evidence="1" id="KW-0346">Stress response</keyword>
<dbReference type="STRING" id="35608.A0A2U1PTY7"/>
<dbReference type="PANTHER" id="PTHR44137">
    <property type="entry name" value="BNAC03G44070D PROTEIN"/>
    <property type="match status" value="1"/>
</dbReference>
<sequence>MAEKKMENKDFSTALKIAVKAQQLYPELENVSRMIVVCEVHISGEKKTHGTKKDWHGILKVEPSVDEATIKNKYIL</sequence>
<proteinExistence type="predicted"/>
<dbReference type="Proteomes" id="UP000245207">
    <property type="component" value="Unassembled WGS sequence"/>
</dbReference>
<dbReference type="PANTHER" id="PTHR44137:SF57">
    <property type="entry name" value="CHAPERONE DNAJ-DOMAIN PROTEIN"/>
    <property type="match status" value="1"/>
</dbReference>
<comment type="caution">
    <text evidence="1">The sequence shown here is derived from an EMBL/GenBank/DDBJ whole genome shotgun (WGS) entry which is preliminary data.</text>
</comment>
<name>A0A2U1PTY7_ARTAN</name>
<dbReference type="OrthoDB" id="10250354at2759"/>
<reference evidence="1 2" key="1">
    <citation type="journal article" date="2018" name="Mol. Plant">
        <title>The genome of Artemisia annua provides insight into the evolution of Asteraceae family and artemisinin biosynthesis.</title>
        <authorList>
            <person name="Shen Q."/>
            <person name="Zhang L."/>
            <person name="Liao Z."/>
            <person name="Wang S."/>
            <person name="Yan T."/>
            <person name="Shi P."/>
            <person name="Liu M."/>
            <person name="Fu X."/>
            <person name="Pan Q."/>
            <person name="Wang Y."/>
            <person name="Lv Z."/>
            <person name="Lu X."/>
            <person name="Zhang F."/>
            <person name="Jiang W."/>
            <person name="Ma Y."/>
            <person name="Chen M."/>
            <person name="Hao X."/>
            <person name="Li L."/>
            <person name="Tang Y."/>
            <person name="Lv G."/>
            <person name="Zhou Y."/>
            <person name="Sun X."/>
            <person name="Brodelius P.E."/>
            <person name="Rose J.K.C."/>
            <person name="Tang K."/>
        </authorList>
    </citation>
    <scope>NUCLEOTIDE SEQUENCE [LARGE SCALE GENOMIC DNA]</scope>
    <source>
        <strain evidence="2">cv. Huhao1</strain>
        <tissue evidence="1">Leaf</tissue>
    </source>
</reference>
<gene>
    <name evidence="1" type="ORF">CTI12_AA112810</name>
</gene>
<dbReference type="EMBL" id="PKPP01000737">
    <property type="protein sequence ID" value="PWA89231.1"/>
    <property type="molecule type" value="Genomic_DNA"/>
</dbReference>
<protein>
    <submittedName>
        <fullName evidence="1">DNAJ heat shock N-terminal domain-containing protein</fullName>
    </submittedName>
</protein>
<organism evidence="1 2">
    <name type="scientific">Artemisia annua</name>
    <name type="common">Sweet wormwood</name>
    <dbReference type="NCBI Taxonomy" id="35608"/>
    <lineage>
        <taxon>Eukaryota</taxon>
        <taxon>Viridiplantae</taxon>
        <taxon>Streptophyta</taxon>
        <taxon>Embryophyta</taxon>
        <taxon>Tracheophyta</taxon>
        <taxon>Spermatophyta</taxon>
        <taxon>Magnoliopsida</taxon>
        <taxon>eudicotyledons</taxon>
        <taxon>Gunneridae</taxon>
        <taxon>Pentapetalae</taxon>
        <taxon>asterids</taxon>
        <taxon>campanulids</taxon>
        <taxon>Asterales</taxon>
        <taxon>Asteraceae</taxon>
        <taxon>Asteroideae</taxon>
        <taxon>Anthemideae</taxon>
        <taxon>Artemisiinae</taxon>
        <taxon>Artemisia</taxon>
    </lineage>
</organism>
<evidence type="ECO:0000313" key="2">
    <source>
        <dbReference type="Proteomes" id="UP000245207"/>
    </source>
</evidence>
<dbReference type="AlphaFoldDB" id="A0A2U1PTY7"/>
<keyword evidence="2" id="KW-1185">Reference proteome</keyword>